<dbReference type="SUPFAM" id="SSF53474">
    <property type="entry name" value="alpha/beta-Hydrolases"/>
    <property type="match status" value="1"/>
</dbReference>
<evidence type="ECO:0000313" key="6">
    <source>
        <dbReference type="Proteomes" id="UP000283269"/>
    </source>
</evidence>
<evidence type="ECO:0000259" key="4">
    <source>
        <dbReference type="Pfam" id="PF00561"/>
    </source>
</evidence>
<dbReference type="Pfam" id="PF00561">
    <property type="entry name" value="Abhydrolase_1"/>
    <property type="match status" value="1"/>
</dbReference>
<evidence type="ECO:0000256" key="1">
    <source>
        <dbReference type="ARBA" id="ARBA00022801"/>
    </source>
</evidence>
<comment type="caution">
    <text evidence="5">The sequence shown here is derived from an EMBL/GenBank/DDBJ whole genome shotgun (WGS) entry which is preliminary data.</text>
</comment>
<gene>
    <name evidence="5" type="ORF">CVT25_015715</name>
</gene>
<dbReference type="InterPro" id="IPR000639">
    <property type="entry name" value="Epox_hydrolase-like"/>
</dbReference>
<dbReference type="InterPro" id="IPR029058">
    <property type="entry name" value="AB_hydrolase_fold"/>
</dbReference>
<feature type="domain" description="AB hydrolase-1" evidence="4">
    <location>
        <begin position="725"/>
        <end position="966"/>
    </location>
</feature>
<dbReference type="Gene3D" id="3.40.50.1820">
    <property type="entry name" value="alpha/beta hydrolase"/>
    <property type="match status" value="1"/>
</dbReference>
<dbReference type="InParanoid" id="A0A409X1E4"/>
<dbReference type="PRINTS" id="PR00412">
    <property type="entry name" value="EPOXHYDRLASE"/>
</dbReference>
<dbReference type="PANTHER" id="PTHR43329">
    <property type="entry name" value="EPOXIDE HYDROLASE"/>
    <property type="match status" value="1"/>
</dbReference>
<feature type="compositionally biased region" description="Polar residues" evidence="3">
    <location>
        <begin position="602"/>
        <end position="613"/>
    </location>
</feature>
<proteinExistence type="inferred from homology"/>
<keyword evidence="6" id="KW-1185">Reference proteome</keyword>
<name>A0A409X1E4_PSICY</name>
<comment type="similarity">
    <text evidence="2">Belongs to the AB hydrolase superfamily. Epoxide hydrolase family.</text>
</comment>
<dbReference type="GO" id="GO:0016787">
    <property type="term" value="F:hydrolase activity"/>
    <property type="evidence" value="ECO:0007669"/>
    <property type="project" value="UniProtKB-KW"/>
</dbReference>
<accession>A0A409X1E4</accession>
<evidence type="ECO:0000313" key="5">
    <source>
        <dbReference type="EMBL" id="PPQ84618.1"/>
    </source>
</evidence>
<dbReference type="STRING" id="93625.A0A409X1E4"/>
<dbReference type="InterPro" id="IPR000073">
    <property type="entry name" value="AB_hydrolase_1"/>
</dbReference>
<feature type="compositionally biased region" description="Low complexity" evidence="3">
    <location>
        <begin position="631"/>
        <end position="646"/>
    </location>
</feature>
<reference evidence="5 6" key="1">
    <citation type="journal article" date="2018" name="Evol. Lett.">
        <title>Horizontal gene cluster transfer increased hallucinogenic mushroom diversity.</title>
        <authorList>
            <person name="Reynolds H.T."/>
            <person name="Vijayakumar V."/>
            <person name="Gluck-Thaler E."/>
            <person name="Korotkin H.B."/>
            <person name="Matheny P.B."/>
            <person name="Slot J.C."/>
        </authorList>
    </citation>
    <scope>NUCLEOTIDE SEQUENCE [LARGE SCALE GENOMIC DNA]</scope>
    <source>
        <strain evidence="5 6">2631</strain>
    </source>
</reference>
<dbReference type="AlphaFoldDB" id="A0A409X1E4"/>
<evidence type="ECO:0000256" key="3">
    <source>
        <dbReference type="SAM" id="MobiDB-lite"/>
    </source>
</evidence>
<evidence type="ECO:0000256" key="2">
    <source>
        <dbReference type="ARBA" id="ARBA00038334"/>
    </source>
</evidence>
<organism evidence="5 6">
    <name type="scientific">Psilocybe cyanescens</name>
    <dbReference type="NCBI Taxonomy" id="93625"/>
    <lineage>
        <taxon>Eukaryota</taxon>
        <taxon>Fungi</taxon>
        <taxon>Dikarya</taxon>
        <taxon>Basidiomycota</taxon>
        <taxon>Agaricomycotina</taxon>
        <taxon>Agaricomycetes</taxon>
        <taxon>Agaricomycetidae</taxon>
        <taxon>Agaricales</taxon>
        <taxon>Agaricineae</taxon>
        <taxon>Strophariaceae</taxon>
        <taxon>Psilocybe</taxon>
    </lineage>
</organism>
<protein>
    <recommendedName>
        <fullName evidence="4">AB hydrolase-1 domain-containing protein</fullName>
    </recommendedName>
</protein>
<dbReference type="OrthoDB" id="408373at2759"/>
<dbReference type="Proteomes" id="UP000283269">
    <property type="component" value="Unassembled WGS sequence"/>
</dbReference>
<keyword evidence="1" id="KW-0378">Hydrolase</keyword>
<feature type="compositionally biased region" description="Low complexity" evidence="3">
    <location>
        <begin position="656"/>
        <end position="668"/>
    </location>
</feature>
<sequence length="996" mass="111966">MMSSKLIQIFNALPLEAQQVLVENHLASLLDFLPKERSNQVLSAATRLQRKYQEAPTLDLRAKKRQINGLLDQVIRDAKISFIKERSNREELLSEIIHSLTGWLNDIWTVVYVHCVNFDIAHQCLVFVADALAQLSETSSLGGCKCSVMNVPVEVCLKSKKGKALKHFSVLGPQNIDRILLWIWRDLFLSLLANGSEVDKQKVPNFLEDIETSLGIGALERVLYGGRPSEIDDDDDDDYEDIEDDENIDYTFDEQQYMDDIDSDCDSDMSDRCPCNLHAPYWPEKMNKERLHLRDCVEKRLFSIFKVTPSVRIYNTLLSISQDSSSTEMRVSQLLRDIAGDTPDNLVAALDINITNGKQSLISILLNSHGYLLRPRDSITLQRAVVKLHNSPYHNQSAAILEQELNESLKAICAAVRSSFPHIEEDCNKNDIVEILKLRNSSSIRQERVEQWVDRISSSSHPLHPMALAAMMMGLPMLPGSEDGDDADLLNYVDLDQIDPDLDDLREEYRPDLKGIFDGWVHLGKTFKGGPAILANLYTTALESMPWLRGSDIVGEMVNKLRERPNKNYVLEALGFLNTFSKAQRKKRNLARAEQQKCATAVNKTQSNTTTHQARGEASSRRSTPPPPLFSPRTTTPTSNSPVPSSTSPPPPPGTVPLFNPSNASPFAFSPPPPVSGTRATLVPFKPWEYDKKTAVCKAVRREPSEEVVDIKIKYVDINPEASRAMIMVHGWPSLWSTWSNQIQEFQEDYHLVVPDLRGFGESTHPGDTRSSGTLQDMVTDLVCVLEEANVESIRHDWGSSICYEAARLRPDIFTAVIGVVVPYVPSAGHYIPIRDLTPVFPRLTYQLFFDSQPEAAAAELDKDIRRAVRGTLRTAASPPPSDFLRSNETFIGAWDHVEENRLLGWRLANLQGNHTIRQPVLAIYSTEDPVADWVAAAKLLRSADYLPNLMTEILPGSHWVHLEHPTKFNDVVRKWLVDTTPTTAGQHLGKQHDEL</sequence>
<feature type="region of interest" description="Disordered" evidence="3">
    <location>
        <begin position="587"/>
        <end position="676"/>
    </location>
</feature>
<dbReference type="EMBL" id="NHYD01002842">
    <property type="protein sequence ID" value="PPQ84618.1"/>
    <property type="molecule type" value="Genomic_DNA"/>
</dbReference>